<protein>
    <submittedName>
        <fullName evidence="5">Agmatinase</fullName>
    </submittedName>
</protein>
<dbReference type="InterPro" id="IPR005925">
    <property type="entry name" value="Agmatinase-rel"/>
</dbReference>
<comment type="similarity">
    <text evidence="1">Belongs to the arginase family. Agmatinase subfamily.</text>
</comment>
<dbReference type="PANTHER" id="PTHR11358">
    <property type="entry name" value="ARGINASE/AGMATINASE"/>
    <property type="match status" value="1"/>
</dbReference>
<keyword evidence="3 4" id="KW-0378">Hydrolase</keyword>
<gene>
    <name evidence="5" type="primary">speB</name>
    <name evidence="5" type="ORF">GCM10009114_19560</name>
</gene>
<dbReference type="InterPro" id="IPR023696">
    <property type="entry name" value="Ureohydrolase_dom_sf"/>
</dbReference>
<comment type="caution">
    <text evidence="5">The sequence shown here is derived from an EMBL/GenBank/DDBJ whole genome shotgun (WGS) entry which is preliminary data.</text>
</comment>
<organism evidence="5 6">
    <name type="scientific">Aliiglaciecola litoralis</name>
    <dbReference type="NCBI Taxonomy" id="582857"/>
    <lineage>
        <taxon>Bacteria</taxon>
        <taxon>Pseudomonadati</taxon>
        <taxon>Pseudomonadota</taxon>
        <taxon>Gammaproteobacteria</taxon>
        <taxon>Alteromonadales</taxon>
        <taxon>Alteromonadaceae</taxon>
        <taxon>Aliiglaciecola</taxon>
    </lineage>
</organism>
<evidence type="ECO:0000256" key="2">
    <source>
        <dbReference type="ARBA" id="ARBA00022723"/>
    </source>
</evidence>
<dbReference type="PIRSF" id="PIRSF036979">
    <property type="entry name" value="Arginase"/>
    <property type="match status" value="1"/>
</dbReference>
<evidence type="ECO:0000256" key="1">
    <source>
        <dbReference type="ARBA" id="ARBA00009227"/>
    </source>
</evidence>
<proteinExistence type="inferred from homology"/>
<dbReference type="NCBIfam" id="TIGR01230">
    <property type="entry name" value="agmatinase"/>
    <property type="match status" value="1"/>
</dbReference>
<dbReference type="PROSITE" id="PS01053">
    <property type="entry name" value="ARGINASE_1"/>
    <property type="match status" value="1"/>
</dbReference>
<evidence type="ECO:0000256" key="3">
    <source>
        <dbReference type="ARBA" id="ARBA00022801"/>
    </source>
</evidence>
<dbReference type="CDD" id="cd11593">
    <property type="entry name" value="Agmatinase-like_2"/>
    <property type="match status" value="1"/>
</dbReference>
<accession>A0ABP3WTY9</accession>
<dbReference type="PANTHER" id="PTHR11358:SF26">
    <property type="entry name" value="GUANIDINO ACID HYDROLASE, MITOCHONDRIAL"/>
    <property type="match status" value="1"/>
</dbReference>
<name>A0ABP3WTY9_9ALTE</name>
<keyword evidence="2" id="KW-0479">Metal-binding</keyword>
<sequence length="275" mass="30084">MSMDNKIKNVGLLGLPFDHNSSFARGPGQAPKVIRDCLTSGSLNTGTENGIELKNNANWLDCGDVKSQAPEHFVGDIQRACSSFLEKGTGLLSLGGDHSVTYPILRAYSEHFKGINILHIDAHSDLYDSFKGNKLSNACPFARIMEESLCTRLVQVGIRTLNAHQRQQAEKFNVEMIQMKDWHQGLIPHFSGPVYLSLDIDGIDPAFAPGVSHREPGGLSSREVINIIHQIQSPLIGADIVEFNPLKDIDNITAQLAAKLVKEVAGKMLMDLSSI</sequence>
<dbReference type="PROSITE" id="PS51409">
    <property type="entry name" value="ARGINASE_2"/>
    <property type="match status" value="1"/>
</dbReference>
<evidence type="ECO:0000313" key="5">
    <source>
        <dbReference type="EMBL" id="GAA0856677.1"/>
    </source>
</evidence>
<keyword evidence="6" id="KW-1185">Reference proteome</keyword>
<dbReference type="EMBL" id="BAAAFD010000004">
    <property type="protein sequence ID" value="GAA0856677.1"/>
    <property type="molecule type" value="Genomic_DNA"/>
</dbReference>
<dbReference type="InterPro" id="IPR020855">
    <property type="entry name" value="Ureohydrolase_Mn_BS"/>
</dbReference>
<evidence type="ECO:0000313" key="6">
    <source>
        <dbReference type="Proteomes" id="UP001500359"/>
    </source>
</evidence>
<dbReference type="InterPro" id="IPR006035">
    <property type="entry name" value="Ureohydrolase"/>
</dbReference>
<dbReference type="Pfam" id="PF00491">
    <property type="entry name" value="Arginase"/>
    <property type="match status" value="1"/>
</dbReference>
<dbReference type="Gene3D" id="3.40.800.10">
    <property type="entry name" value="Ureohydrolase domain"/>
    <property type="match status" value="1"/>
</dbReference>
<evidence type="ECO:0000256" key="4">
    <source>
        <dbReference type="RuleBase" id="RU003684"/>
    </source>
</evidence>
<dbReference type="SUPFAM" id="SSF52768">
    <property type="entry name" value="Arginase/deacetylase"/>
    <property type="match status" value="1"/>
</dbReference>
<reference evidence="6" key="1">
    <citation type="journal article" date="2019" name="Int. J. Syst. Evol. Microbiol.">
        <title>The Global Catalogue of Microorganisms (GCM) 10K type strain sequencing project: providing services to taxonomists for standard genome sequencing and annotation.</title>
        <authorList>
            <consortium name="The Broad Institute Genomics Platform"/>
            <consortium name="The Broad Institute Genome Sequencing Center for Infectious Disease"/>
            <person name="Wu L."/>
            <person name="Ma J."/>
        </authorList>
    </citation>
    <scope>NUCLEOTIDE SEQUENCE [LARGE SCALE GENOMIC DNA]</scope>
    <source>
        <strain evidence="6">JCM 15896</strain>
    </source>
</reference>
<dbReference type="Proteomes" id="UP001500359">
    <property type="component" value="Unassembled WGS sequence"/>
</dbReference>